<feature type="non-terminal residue" evidence="3">
    <location>
        <position position="1"/>
    </location>
</feature>
<reference evidence="3 4" key="1">
    <citation type="submission" date="2024-05" db="EMBL/GenBank/DDBJ databases">
        <authorList>
            <person name="Wallberg A."/>
        </authorList>
    </citation>
    <scope>NUCLEOTIDE SEQUENCE [LARGE SCALE GENOMIC DNA]</scope>
</reference>
<evidence type="ECO:0000313" key="3">
    <source>
        <dbReference type="EMBL" id="CAL4218279.1"/>
    </source>
</evidence>
<name>A0AAV2SL79_MEGNR</name>
<accession>A0AAV2SL79</accession>
<evidence type="ECO:0000256" key="2">
    <source>
        <dbReference type="SAM" id="SignalP"/>
    </source>
</evidence>
<gene>
    <name evidence="3" type="ORF">MNOR_LOCUS38886</name>
</gene>
<protein>
    <recommendedName>
        <fullName evidence="5">Beta-casein</fullName>
    </recommendedName>
</protein>
<evidence type="ECO:0000313" key="4">
    <source>
        <dbReference type="Proteomes" id="UP001497623"/>
    </source>
</evidence>
<comment type="caution">
    <text evidence="3">The sequence shown here is derived from an EMBL/GenBank/DDBJ whole genome shotgun (WGS) entry which is preliminary data.</text>
</comment>
<dbReference type="AlphaFoldDB" id="A0AAV2SL79"/>
<feature type="signal peptide" evidence="2">
    <location>
        <begin position="1"/>
        <end position="15"/>
    </location>
</feature>
<dbReference type="Proteomes" id="UP001497623">
    <property type="component" value="Unassembled WGS sequence"/>
</dbReference>
<keyword evidence="2" id="KW-0732">Signal</keyword>
<feature type="region of interest" description="Disordered" evidence="1">
    <location>
        <begin position="127"/>
        <end position="164"/>
    </location>
</feature>
<feature type="chain" id="PRO_5043618184" description="Beta-casein" evidence="2">
    <location>
        <begin position="16"/>
        <end position="164"/>
    </location>
</feature>
<dbReference type="EMBL" id="CAXKWB010093578">
    <property type="protein sequence ID" value="CAL4218279.1"/>
    <property type="molecule type" value="Genomic_DNA"/>
</dbReference>
<evidence type="ECO:0008006" key="5">
    <source>
        <dbReference type="Google" id="ProtNLM"/>
    </source>
</evidence>
<proteinExistence type="predicted"/>
<sequence>NVVVSLLMLMALAKAEKLGDIEVITRQELVNAQLTPPLRLCIVSDQIPEAKIVSAGAPAPFSTEPPAPPPPALSYLPPSLTPLPIEERPVTVDPPVFVIETDYLPPQPLEERPVIVDPPVIEIETDYLPPQIQPSRPLPVVKPEESYGPPSVGSEVEHQPVITG</sequence>
<keyword evidence="4" id="KW-1185">Reference proteome</keyword>
<evidence type="ECO:0000256" key="1">
    <source>
        <dbReference type="SAM" id="MobiDB-lite"/>
    </source>
</evidence>
<organism evidence="3 4">
    <name type="scientific">Meganyctiphanes norvegica</name>
    <name type="common">Northern krill</name>
    <name type="synonym">Thysanopoda norvegica</name>
    <dbReference type="NCBI Taxonomy" id="48144"/>
    <lineage>
        <taxon>Eukaryota</taxon>
        <taxon>Metazoa</taxon>
        <taxon>Ecdysozoa</taxon>
        <taxon>Arthropoda</taxon>
        <taxon>Crustacea</taxon>
        <taxon>Multicrustacea</taxon>
        <taxon>Malacostraca</taxon>
        <taxon>Eumalacostraca</taxon>
        <taxon>Eucarida</taxon>
        <taxon>Euphausiacea</taxon>
        <taxon>Euphausiidae</taxon>
        <taxon>Meganyctiphanes</taxon>
    </lineage>
</organism>
<feature type="non-terminal residue" evidence="3">
    <location>
        <position position="164"/>
    </location>
</feature>